<feature type="region of interest" description="Disordered" evidence="1">
    <location>
        <begin position="1117"/>
        <end position="1169"/>
    </location>
</feature>
<dbReference type="Proteomes" id="UP000036987">
    <property type="component" value="Unassembled WGS sequence"/>
</dbReference>
<dbReference type="OMA" id="RKRMACR"/>
<feature type="compositionally biased region" description="Polar residues" evidence="1">
    <location>
        <begin position="14"/>
        <end position="33"/>
    </location>
</feature>
<accession>A0A0K9PTP8</accession>
<proteinExistence type="predicted"/>
<evidence type="ECO:0000256" key="1">
    <source>
        <dbReference type="SAM" id="MobiDB-lite"/>
    </source>
</evidence>
<feature type="compositionally biased region" description="Basic and acidic residues" evidence="1">
    <location>
        <begin position="225"/>
        <end position="237"/>
    </location>
</feature>
<dbReference type="EMBL" id="LFYR01000636">
    <property type="protein sequence ID" value="KMZ72344.1"/>
    <property type="molecule type" value="Genomic_DNA"/>
</dbReference>
<dbReference type="STRING" id="29655.A0A0K9PTP8"/>
<dbReference type="PANTHER" id="PTHR31115:SF2">
    <property type="entry name" value="OS05G0107300 PROTEIN"/>
    <property type="match status" value="1"/>
</dbReference>
<reference evidence="3" key="1">
    <citation type="journal article" date="2016" name="Nature">
        <title>The genome of the seagrass Zostera marina reveals angiosperm adaptation to the sea.</title>
        <authorList>
            <person name="Olsen J.L."/>
            <person name="Rouze P."/>
            <person name="Verhelst B."/>
            <person name="Lin Y.-C."/>
            <person name="Bayer T."/>
            <person name="Collen J."/>
            <person name="Dattolo E."/>
            <person name="De Paoli E."/>
            <person name="Dittami S."/>
            <person name="Maumus F."/>
            <person name="Michel G."/>
            <person name="Kersting A."/>
            <person name="Lauritano C."/>
            <person name="Lohaus R."/>
            <person name="Toepel M."/>
            <person name="Tonon T."/>
            <person name="Vanneste K."/>
            <person name="Amirebrahimi M."/>
            <person name="Brakel J."/>
            <person name="Bostroem C."/>
            <person name="Chovatia M."/>
            <person name="Grimwood J."/>
            <person name="Jenkins J.W."/>
            <person name="Jueterbock A."/>
            <person name="Mraz A."/>
            <person name="Stam W.T."/>
            <person name="Tice H."/>
            <person name="Bornberg-Bauer E."/>
            <person name="Green P.J."/>
            <person name="Pearson G.A."/>
            <person name="Procaccini G."/>
            <person name="Duarte C.M."/>
            <person name="Schmutz J."/>
            <person name="Reusch T.B.H."/>
            <person name="Van de Peer Y."/>
        </authorList>
    </citation>
    <scope>NUCLEOTIDE SEQUENCE [LARGE SCALE GENOMIC DNA]</scope>
    <source>
        <strain evidence="3">cv. Finnish</strain>
    </source>
</reference>
<sequence length="1285" mass="142669">MAGGTRFELVLSSPEGSTTSYHNGKQGSYTGPNSMERVGTFKETLDNCVSSSGSGVSKSPTPVTPSEILPLSSILKLDLSLGDQKYTRYGELRRALGVSLEEHPFGSLQSKPLAFEELKYYKVGLQEVLTRARDRAKRFQEFRQKVDIYRNLATRKLSRIETASEKSVGISKAGHQINYNLSESVTQKQEERTRNTVPNKRIRSSMVDIRSEGRGSNLSRQGTPMDRDNSNDKEKNMLRTCNGGASPSEYMKKKRSSNSLASRMMDAEREIKQGLPQRLKNESRPRFTDGGSFRLGSSTTPVRVNKSDGSSQPVFGGSRAHTKSDMDNSNHSNDRREHSSVFEKERSLPKGTSKLSLREYSLAGNQGSLTKGKATRPPRTGSVVNSSSTARRSGGTDGWEQLPSNKKQSMIVPNNRKCSLSTGSSSPHVAQWVGQRPQKVRMRRTNLVSPISGHDEPQTVGGSLVSEVGSRLQATGVPCQSKIKLENVTSPAILSESEESGAIENRFKEKVINDDDDGEGVLNTTRKVSMLALPIKKNKLPKEDIGDGVRRLGRSGRGLSQSKPKSKFKAGFSLVKEKPEINHASKPMRNGRSSSNRSESKIGRPSSKKVGDRKTFTRLGNIPNSGSAEIMEECEDDHAELLAAAKYTQNYENQSCSNMFWKAMCPYFSFVGLDCITSMKQQIAFVEELVENFCLDVENKDELVHDVFVSQESRDNLKKDAELGKSSGSTCSFDTAHQVERAFETDEWFKKVIPLSQKLISAILPEYETDCKNDQPDSFSQFATGNSYDNRYFADSVVKDSEATVELEYEVEMAFPSEENCSRENSSCNGYVAPNNFRSPPVTGNHSNLNGVLEENNIPPCSNARFHSEYNQNNVERMQNLGTDCYDVSTSVFQYEHMSLDDKILLELQSIGLNPEPIPDLSDGEDEQIDKDISKFKMKLYQQVIGKKQRIAKLDTSVQDLRMLEESNLEKIAMDKLVEIAYRKFLGGRGNHGSSSKGGMNKVSKQATLAFAKRTLARCHTFENSRKSCFSDPSIRNILLSSPWFSGNVKLNGVHSGVTTYAEAAELHSCQSKGLSDMSEPDRSFSKHETVSSRGKKREVLLDDVVENATFRQTSPLGNLIPGGAKGKRSGREWDQNTSTRSCVAKIGLPPSTGHSKSEQKLKTKPKQKTAQLSTSGILLGRSIKADIKSPLLEEFHYGNERPSFHHSVSQDISIEMEEDIVLSDILQPARDPMEELVVVSDDFEGQAQDFCTWLNVDEDIPPDDDDIMGLDIPMDDLTDLDMKF</sequence>
<name>A0A0K9PTP8_ZOSMR</name>
<feature type="region of interest" description="Disordered" evidence="1">
    <location>
        <begin position="542"/>
        <end position="622"/>
    </location>
</feature>
<feature type="region of interest" description="Disordered" evidence="1">
    <location>
        <begin position="1"/>
        <end position="36"/>
    </location>
</feature>
<feature type="compositionally biased region" description="Basic and acidic residues" evidence="1">
    <location>
        <begin position="1080"/>
        <end position="1091"/>
    </location>
</feature>
<keyword evidence="3" id="KW-1185">Reference proteome</keyword>
<evidence type="ECO:0000313" key="2">
    <source>
        <dbReference type="EMBL" id="KMZ72344.1"/>
    </source>
</evidence>
<feature type="compositionally biased region" description="Polar residues" evidence="1">
    <location>
        <begin position="382"/>
        <end position="391"/>
    </location>
</feature>
<gene>
    <name evidence="2" type="ORF">ZOSMA_166G00420</name>
</gene>
<feature type="compositionally biased region" description="Polar residues" evidence="1">
    <location>
        <begin position="402"/>
        <end position="428"/>
    </location>
</feature>
<feature type="region of interest" description="Disordered" evidence="1">
    <location>
        <begin position="1073"/>
        <end position="1092"/>
    </location>
</feature>
<comment type="caution">
    <text evidence="2">The sequence shown here is derived from an EMBL/GenBank/DDBJ whole genome shotgun (WGS) entry which is preliminary data.</text>
</comment>
<feature type="region of interest" description="Disordered" evidence="1">
    <location>
        <begin position="205"/>
        <end position="440"/>
    </location>
</feature>
<evidence type="ECO:0000313" key="3">
    <source>
        <dbReference type="Proteomes" id="UP000036987"/>
    </source>
</evidence>
<protein>
    <submittedName>
        <fullName evidence="2">Uncharacterized protein</fullName>
    </submittedName>
</protein>
<feature type="compositionally biased region" description="Polar residues" evidence="1">
    <location>
        <begin position="295"/>
        <end position="313"/>
    </location>
</feature>
<feature type="compositionally biased region" description="Basic and acidic residues" evidence="1">
    <location>
        <begin position="322"/>
        <end position="348"/>
    </location>
</feature>
<organism evidence="2 3">
    <name type="scientific">Zostera marina</name>
    <name type="common">Eelgrass</name>
    <dbReference type="NCBI Taxonomy" id="29655"/>
    <lineage>
        <taxon>Eukaryota</taxon>
        <taxon>Viridiplantae</taxon>
        <taxon>Streptophyta</taxon>
        <taxon>Embryophyta</taxon>
        <taxon>Tracheophyta</taxon>
        <taxon>Spermatophyta</taxon>
        <taxon>Magnoliopsida</taxon>
        <taxon>Liliopsida</taxon>
        <taxon>Zosteraceae</taxon>
        <taxon>Zostera</taxon>
    </lineage>
</organism>
<dbReference type="OrthoDB" id="1915143at2759"/>
<dbReference type="PANTHER" id="PTHR31115">
    <property type="entry name" value="OS05G0107300 PROTEIN"/>
    <property type="match status" value="1"/>
</dbReference>